<dbReference type="InterPro" id="IPR000683">
    <property type="entry name" value="Gfo/Idh/MocA-like_OxRdtase_N"/>
</dbReference>
<dbReference type="Gene3D" id="3.40.50.720">
    <property type="entry name" value="NAD(P)-binding Rossmann-like Domain"/>
    <property type="match status" value="1"/>
</dbReference>
<evidence type="ECO:0000256" key="3">
    <source>
        <dbReference type="ARBA" id="ARBA00023027"/>
    </source>
</evidence>
<feature type="domain" description="Gfo/Idh/MocA-like oxidoreductase C-terminal" evidence="6">
    <location>
        <begin position="139"/>
        <end position="333"/>
    </location>
</feature>
<dbReference type="InterPro" id="IPR023794">
    <property type="entry name" value="MI/DCI_dehydrogenase"/>
</dbReference>
<keyword evidence="2 4" id="KW-0560">Oxidoreductase</keyword>
<dbReference type="PANTHER" id="PTHR43593:SF1">
    <property type="entry name" value="INOSITOL 2-DEHYDROGENASE"/>
    <property type="match status" value="1"/>
</dbReference>
<reference evidence="7" key="1">
    <citation type="submission" date="2021-06" db="EMBL/GenBank/DDBJ databases">
        <title>Sequencing of actinobacteria type strains.</title>
        <authorList>
            <person name="Nguyen G.-S."/>
            <person name="Wentzel A."/>
        </authorList>
    </citation>
    <scope>NUCLEOTIDE SEQUENCE</scope>
    <source>
        <strain evidence="7">P38-E01</strain>
    </source>
</reference>
<gene>
    <name evidence="4" type="primary">iolG</name>
    <name evidence="7" type="ORF">JGS22_014750</name>
</gene>
<dbReference type="InterPro" id="IPR004104">
    <property type="entry name" value="Gfo/Idh/MocA-like_OxRdtase_C"/>
</dbReference>
<protein>
    <recommendedName>
        <fullName evidence="4">Inositol 2-dehydrogenase</fullName>
        <ecNumber evidence="4">1.1.1.18</ecNumber>
    </recommendedName>
    <alternativeName>
        <fullName evidence="4">Myo-inositol 2-dehydrogenase</fullName>
        <shortName evidence="4">MI 2-dehydrogenase</shortName>
    </alternativeName>
</protein>
<evidence type="ECO:0000313" key="8">
    <source>
        <dbReference type="Proteomes" id="UP000694501"/>
    </source>
</evidence>
<evidence type="ECO:0000256" key="1">
    <source>
        <dbReference type="ARBA" id="ARBA00010928"/>
    </source>
</evidence>
<proteinExistence type="inferred from homology"/>
<dbReference type="GO" id="GO:0050112">
    <property type="term" value="F:inositol 2-dehydrogenase (NAD+) activity"/>
    <property type="evidence" value="ECO:0007669"/>
    <property type="project" value="UniProtKB-UniRule"/>
</dbReference>
<keyword evidence="3 4" id="KW-0520">NAD</keyword>
<evidence type="ECO:0000313" key="7">
    <source>
        <dbReference type="EMBL" id="MBU7598837.1"/>
    </source>
</evidence>
<dbReference type="SUPFAM" id="SSF55347">
    <property type="entry name" value="Glyceraldehyde-3-phosphate dehydrogenase-like, C-terminal domain"/>
    <property type="match status" value="1"/>
</dbReference>
<comment type="catalytic activity">
    <reaction evidence="4">
        <text>myo-inositol + NAD(+) = scyllo-inosose + NADH + H(+)</text>
        <dbReference type="Rhea" id="RHEA:16949"/>
        <dbReference type="ChEBI" id="CHEBI:15378"/>
        <dbReference type="ChEBI" id="CHEBI:17268"/>
        <dbReference type="ChEBI" id="CHEBI:17811"/>
        <dbReference type="ChEBI" id="CHEBI:57540"/>
        <dbReference type="ChEBI" id="CHEBI:57945"/>
        <dbReference type="EC" id="1.1.1.18"/>
    </reaction>
</comment>
<dbReference type="EMBL" id="JAELVF020000001">
    <property type="protein sequence ID" value="MBU7598837.1"/>
    <property type="molecule type" value="Genomic_DNA"/>
</dbReference>
<evidence type="ECO:0000259" key="6">
    <source>
        <dbReference type="Pfam" id="PF02894"/>
    </source>
</evidence>
<dbReference type="PANTHER" id="PTHR43593">
    <property type="match status" value="1"/>
</dbReference>
<dbReference type="Gene3D" id="3.30.360.10">
    <property type="entry name" value="Dihydrodipicolinate Reductase, domain 2"/>
    <property type="match status" value="1"/>
</dbReference>
<comment type="caution">
    <text evidence="7">The sequence shown here is derived from an EMBL/GenBank/DDBJ whole genome shotgun (WGS) entry which is preliminary data.</text>
</comment>
<comment type="function">
    <text evidence="4">Involved in the oxidation of myo-inositol (MI) to 2-keto-myo-inositol (2KMI or 2-inosose).</text>
</comment>
<dbReference type="Pfam" id="PF01408">
    <property type="entry name" value="GFO_IDH_MocA"/>
    <property type="match status" value="1"/>
</dbReference>
<feature type="domain" description="Gfo/Idh/MocA-like oxidoreductase N-terminal" evidence="5">
    <location>
        <begin position="7"/>
        <end position="126"/>
    </location>
</feature>
<dbReference type="EC" id="1.1.1.18" evidence="4"/>
<dbReference type="InterPro" id="IPR036291">
    <property type="entry name" value="NAD(P)-bd_dom_sf"/>
</dbReference>
<dbReference type="AlphaFoldDB" id="A0A949N698"/>
<dbReference type="HAMAP" id="MF_01671">
    <property type="entry name" value="IolG"/>
    <property type="match status" value="1"/>
</dbReference>
<dbReference type="Proteomes" id="UP000694501">
    <property type="component" value="Unassembled WGS sequence"/>
</dbReference>
<evidence type="ECO:0000256" key="4">
    <source>
        <dbReference type="HAMAP-Rule" id="MF_01671"/>
    </source>
</evidence>
<sequence>MSKTPLGVAVIGTGRMGADHVHRLRERVSGAEVVAVADVDGDRAAALAEAEPACRSYSDAGRALAAPGVDAVLIASPGPAHEEVLLESLERGLPVLCEKPLTPDPAGALRVLAAEQRFGSRLIQVGFMRRYDAEFLALKALLDRGELGQPLMMHCAHRNVGMPAWFTEQMMINDSVVHEIDCTRWLWGQEITAVTVVKPGARADSPVAGSDPQLVLLETSGGALVTVEIFAACGFGYQVRAEVVCSRGTATVGTDDARPGVRVAAAGRWGGGVDQDFLTRFGDAYQRELQEWVDAARSGRATGPSTWDGYAAAAVCAAGVTAQREGVRTPVELAERPPLYGESAAGRPRLPVG</sequence>
<evidence type="ECO:0000259" key="5">
    <source>
        <dbReference type="Pfam" id="PF01408"/>
    </source>
</evidence>
<evidence type="ECO:0000256" key="2">
    <source>
        <dbReference type="ARBA" id="ARBA00023002"/>
    </source>
</evidence>
<keyword evidence="8" id="KW-1185">Reference proteome</keyword>
<dbReference type="InterPro" id="IPR050424">
    <property type="entry name" value="Gfo-Idh-MocA_inositol_DH"/>
</dbReference>
<accession>A0A949N698</accession>
<dbReference type="RefSeq" id="WP_211041883.1">
    <property type="nucleotide sequence ID" value="NZ_JAELVF020000001.1"/>
</dbReference>
<organism evidence="7 8">
    <name type="scientific">Streptomyces tardus</name>
    <dbReference type="NCBI Taxonomy" id="2780544"/>
    <lineage>
        <taxon>Bacteria</taxon>
        <taxon>Bacillati</taxon>
        <taxon>Actinomycetota</taxon>
        <taxon>Actinomycetes</taxon>
        <taxon>Kitasatosporales</taxon>
        <taxon>Streptomycetaceae</taxon>
        <taxon>Streptomyces</taxon>
    </lineage>
</organism>
<comment type="similarity">
    <text evidence="1 4">Belongs to the Gfo/Idh/MocA family.</text>
</comment>
<dbReference type="SUPFAM" id="SSF51735">
    <property type="entry name" value="NAD(P)-binding Rossmann-fold domains"/>
    <property type="match status" value="1"/>
</dbReference>
<dbReference type="GO" id="GO:0000166">
    <property type="term" value="F:nucleotide binding"/>
    <property type="evidence" value="ECO:0007669"/>
    <property type="project" value="InterPro"/>
</dbReference>
<name>A0A949N698_9ACTN</name>
<dbReference type="GO" id="GO:0019310">
    <property type="term" value="P:inositol catabolic process"/>
    <property type="evidence" value="ECO:0007669"/>
    <property type="project" value="UniProtKB-UniRule"/>
</dbReference>
<dbReference type="Pfam" id="PF02894">
    <property type="entry name" value="GFO_IDH_MocA_C"/>
    <property type="match status" value="1"/>
</dbReference>
<comment type="subunit">
    <text evidence="4">Homotetramer.</text>
</comment>